<sequence>EIQTCSHAEPSRQRVSCSERGHAGDRRGQADGRSGQVQLTYKPGETTDMRLHCCTINRRNCT</sequence>
<dbReference type="EMBL" id="CM043793">
    <property type="protein sequence ID" value="KAI4821094.1"/>
    <property type="molecule type" value="Genomic_DNA"/>
</dbReference>
<name>A0ACB9X4K2_CHAAC</name>
<organism evidence="1 2">
    <name type="scientific">Chaenocephalus aceratus</name>
    <name type="common">Blackfin icefish</name>
    <name type="synonym">Chaenichthys aceratus</name>
    <dbReference type="NCBI Taxonomy" id="36190"/>
    <lineage>
        <taxon>Eukaryota</taxon>
        <taxon>Metazoa</taxon>
        <taxon>Chordata</taxon>
        <taxon>Craniata</taxon>
        <taxon>Vertebrata</taxon>
        <taxon>Euteleostomi</taxon>
        <taxon>Actinopterygii</taxon>
        <taxon>Neopterygii</taxon>
        <taxon>Teleostei</taxon>
        <taxon>Neoteleostei</taxon>
        <taxon>Acanthomorphata</taxon>
        <taxon>Eupercaria</taxon>
        <taxon>Perciformes</taxon>
        <taxon>Notothenioidei</taxon>
        <taxon>Channichthyidae</taxon>
        <taxon>Chaenocephalus</taxon>
    </lineage>
</organism>
<reference evidence="1" key="1">
    <citation type="submission" date="2022-05" db="EMBL/GenBank/DDBJ databases">
        <title>Chromosome-level genome of Chaenocephalus aceratus.</title>
        <authorList>
            <person name="Park H."/>
        </authorList>
    </citation>
    <scope>NUCLEOTIDE SEQUENCE</scope>
    <source>
        <strain evidence="1">KU_202001</strain>
    </source>
</reference>
<gene>
    <name evidence="1" type="ORF">KUCAC02_029044</name>
</gene>
<accession>A0ACB9X4K2</accession>
<feature type="non-terminal residue" evidence="1">
    <location>
        <position position="62"/>
    </location>
</feature>
<dbReference type="Proteomes" id="UP001057452">
    <property type="component" value="Chromosome 9"/>
</dbReference>
<evidence type="ECO:0000313" key="1">
    <source>
        <dbReference type="EMBL" id="KAI4821094.1"/>
    </source>
</evidence>
<comment type="caution">
    <text evidence="1">The sequence shown here is derived from an EMBL/GenBank/DDBJ whole genome shotgun (WGS) entry which is preliminary data.</text>
</comment>
<proteinExistence type="predicted"/>
<keyword evidence="2" id="KW-1185">Reference proteome</keyword>
<feature type="non-terminal residue" evidence="1">
    <location>
        <position position="1"/>
    </location>
</feature>
<protein>
    <submittedName>
        <fullName evidence="1">Uncharacterized protein</fullName>
    </submittedName>
</protein>
<evidence type="ECO:0000313" key="2">
    <source>
        <dbReference type="Proteomes" id="UP001057452"/>
    </source>
</evidence>